<evidence type="ECO:0000313" key="2">
    <source>
        <dbReference type="EMBL" id="KKK72138.1"/>
    </source>
</evidence>
<proteinExistence type="predicted"/>
<dbReference type="AlphaFoldDB" id="A0A0F8XT78"/>
<feature type="non-terminal residue" evidence="2">
    <location>
        <position position="1"/>
    </location>
</feature>
<keyword evidence="1" id="KW-1133">Transmembrane helix</keyword>
<keyword evidence="1" id="KW-0812">Transmembrane</keyword>
<evidence type="ECO:0000256" key="1">
    <source>
        <dbReference type="SAM" id="Phobius"/>
    </source>
</evidence>
<sequence>LAALFSFNVGLEIGQLMIVVIVLLISFFLVDILGMKRRDWNLLLSGAAMGVSLILCIERWPTG</sequence>
<comment type="caution">
    <text evidence="2">The sequence shown here is derived from an EMBL/GenBank/DDBJ whole genome shotgun (WGS) entry which is preliminary data.</text>
</comment>
<gene>
    <name evidence="2" type="ORF">LCGC14_2906900</name>
</gene>
<feature type="transmembrane region" description="Helical" evidence="1">
    <location>
        <begin position="40"/>
        <end position="60"/>
    </location>
</feature>
<dbReference type="EMBL" id="LAZR01057403">
    <property type="protein sequence ID" value="KKK72138.1"/>
    <property type="molecule type" value="Genomic_DNA"/>
</dbReference>
<protein>
    <submittedName>
        <fullName evidence="2">Uncharacterized protein</fullName>
    </submittedName>
</protein>
<organism evidence="2">
    <name type="scientific">marine sediment metagenome</name>
    <dbReference type="NCBI Taxonomy" id="412755"/>
    <lineage>
        <taxon>unclassified sequences</taxon>
        <taxon>metagenomes</taxon>
        <taxon>ecological metagenomes</taxon>
    </lineage>
</organism>
<feature type="transmembrane region" description="Helical" evidence="1">
    <location>
        <begin position="13"/>
        <end position="33"/>
    </location>
</feature>
<keyword evidence="1" id="KW-0472">Membrane</keyword>
<accession>A0A0F8XT78</accession>
<name>A0A0F8XT78_9ZZZZ</name>
<reference evidence="2" key="1">
    <citation type="journal article" date="2015" name="Nature">
        <title>Complex archaea that bridge the gap between prokaryotes and eukaryotes.</title>
        <authorList>
            <person name="Spang A."/>
            <person name="Saw J.H."/>
            <person name="Jorgensen S.L."/>
            <person name="Zaremba-Niedzwiedzka K."/>
            <person name="Martijn J."/>
            <person name="Lind A.E."/>
            <person name="van Eijk R."/>
            <person name="Schleper C."/>
            <person name="Guy L."/>
            <person name="Ettema T.J."/>
        </authorList>
    </citation>
    <scope>NUCLEOTIDE SEQUENCE</scope>
</reference>